<keyword evidence="15" id="KW-1185">Reference proteome</keyword>
<evidence type="ECO:0000256" key="10">
    <source>
        <dbReference type="ARBA" id="ARBA00048968"/>
    </source>
</evidence>
<evidence type="ECO:0000256" key="7">
    <source>
        <dbReference type="ARBA" id="ARBA00022833"/>
    </source>
</evidence>
<evidence type="ECO:0000256" key="1">
    <source>
        <dbReference type="ARBA" id="ARBA00000553"/>
    </source>
</evidence>
<evidence type="ECO:0000313" key="14">
    <source>
        <dbReference type="EMBL" id="PJJ69087.1"/>
    </source>
</evidence>
<dbReference type="Proteomes" id="UP000231693">
    <property type="component" value="Unassembled WGS sequence"/>
</dbReference>
<comment type="catalytic activity">
    <reaction evidence="1">
        <text>inosine + phosphate = alpha-D-ribose 1-phosphate + hypoxanthine</text>
        <dbReference type="Rhea" id="RHEA:27646"/>
        <dbReference type="ChEBI" id="CHEBI:17368"/>
        <dbReference type="ChEBI" id="CHEBI:17596"/>
        <dbReference type="ChEBI" id="CHEBI:43474"/>
        <dbReference type="ChEBI" id="CHEBI:57720"/>
        <dbReference type="EC" id="2.4.2.1"/>
    </reaction>
    <physiologicalReaction direction="left-to-right" evidence="1">
        <dbReference type="Rhea" id="RHEA:27647"/>
    </physiologicalReaction>
</comment>
<dbReference type="InterPro" id="IPR003730">
    <property type="entry name" value="Cu_polyphenol_OxRdtase"/>
</dbReference>
<evidence type="ECO:0000256" key="3">
    <source>
        <dbReference type="ARBA" id="ARBA00007353"/>
    </source>
</evidence>
<organism evidence="14 15">
    <name type="scientific">Sediminihabitans luteus</name>
    <dbReference type="NCBI Taxonomy" id="1138585"/>
    <lineage>
        <taxon>Bacteria</taxon>
        <taxon>Bacillati</taxon>
        <taxon>Actinomycetota</taxon>
        <taxon>Actinomycetes</taxon>
        <taxon>Micrococcales</taxon>
        <taxon>Cellulomonadaceae</taxon>
        <taxon>Sediminihabitans</taxon>
    </lineage>
</organism>
<keyword evidence="5" id="KW-0479">Metal-binding</keyword>
<evidence type="ECO:0000256" key="12">
    <source>
        <dbReference type="RuleBase" id="RU361274"/>
    </source>
</evidence>
<dbReference type="CDD" id="cd16833">
    <property type="entry name" value="YfiH"/>
    <property type="match status" value="1"/>
</dbReference>
<sequence>MIDVDLGVGVRAGFSTRDGGVSRAPWDSLDLGLGTGDDPEDVARNRERASSWVGAEVRFARQVHGTRVELVGQRDGASPGAVPAADPAAGAEPECDAMVAGAGVGLGVLVADCVPVLLADPVAGVVGVAHAGRRGLTDGVVARVVETLAAQGASPARLRAAVGPCVCERCYEVPAALRDEVAAVLPATRATTAWGTPSLDLRAGVEAELRAAGVVSVTHVRACTRTDERFFSHRRATEQGATTGRFAGLVAIPGPRPAG</sequence>
<feature type="region of interest" description="Disordered" evidence="13">
    <location>
        <begin position="18"/>
        <end position="41"/>
    </location>
</feature>
<dbReference type="AlphaFoldDB" id="A0A2M9CCI0"/>
<protein>
    <recommendedName>
        <fullName evidence="12">Purine nucleoside phosphorylase</fullName>
    </recommendedName>
</protein>
<dbReference type="Pfam" id="PF02578">
    <property type="entry name" value="Cu-oxidase_4"/>
    <property type="match status" value="1"/>
</dbReference>
<keyword evidence="4" id="KW-0808">Transferase</keyword>
<dbReference type="GO" id="GO:0016787">
    <property type="term" value="F:hydrolase activity"/>
    <property type="evidence" value="ECO:0007669"/>
    <property type="project" value="UniProtKB-KW"/>
</dbReference>
<comment type="catalytic activity">
    <reaction evidence="11">
        <text>S-methyl-5'-thioadenosine + phosphate = 5-(methylsulfanyl)-alpha-D-ribose 1-phosphate + adenine</text>
        <dbReference type="Rhea" id="RHEA:11852"/>
        <dbReference type="ChEBI" id="CHEBI:16708"/>
        <dbReference type="ChEBI" id="CHEBI:17509"/>
        <dbReference type="ChEBI" id="CHEBI:43474"/>
        <dbReference type="ChEBI" id="CHEBI:58533"/>
        <dbReference type="EC" id="2.4.2.28"/>
    </reaction>
    <physiologicalReaction direction="left-to-right" evidence="11">
        <dbReference type="Rhea" id="RHEA:11853"/>
    </physiologicalReaction>
</comment>
<comment type="similarity">
    <text evidence="3 12">Belongs to the purine nucleoside phosphorylase YfiH/LACC1 family.</text>
</comment>
<dbReference type="GO" id="GO:0005507">
    <property type="term" value="F:copper ion binding"/>
    <property type="evidence" value="ECO:0007669"/>
    <property type="project" value="TreeGrafter"/>
</dbReference>
<name>A0A2M9CCI0_9CELL</name>
<evidence type="ECO:0000256" key="13">
    <source>
        <dbReference type="SAM" id="MobiDB-lite"/>
    </source>
</evidence>
<dbReference type="OrthoDB" id="4279at2"/>
<evidence type="ECO:0000256" key="9">
    <source>
        <dbReference type="ARBA" id="ARBA00047989"/>
    </source>
</evidence>
<dbReference type="PANTHER" id="PTHR30616">
    <property type="entry name" value="UNCHARACTERIZED PROTEIN YFIH"/>
    <property type="match status" value="1"/>
</dbReference>
<dbReference type="PANTHER" id="PTHR30616:SF2">
    <property type="entry name" value="PURINE NUCLEOSIDE PHOSPHORYLASE LACC1"/>
    <property type="match status" value="1"/>
</dbReference>
<dbReference type="InterPro" id="IPR038371">
    <property type="entry name" value="Cu_polyphenol_OxRdtase_sf"/>
</dbReference>
<dbReference type="SUPFAM" id="SSF64438">
    <property type="entry name" value="CNF1/YfiH-like putative cysteine hydrolases"/>
    <property type="match status" value="1"/>
</dbReference>
<evidence type="ECO:0000256" key="4">
    <source>
        <dbReference type="ARBA" id="ARBA00022679"/>
    </source>
</evidence>
<evidence type="ECO:0000256" key="11">
    <source>
        <dbReference type="ARBA" id="ARBA00049893"/>
    </source>
</evidence>
<reference evidence="14 15" key="1">
    <citation type="submission" date="2017-11" db="EMBL/GenBank/DDBJ databases">
        <title>Genomic Encyclopedia of Archaeal and Bacterial Type Strains, Phase II (KMG-II): From Individual Species to Whole Genera.</title>
        <authorList>
            <person name="Goeker M."/>
        </authorList>
    </citation>
    <scope>NUCLEOTIDE SEQUENCE [LARGE SCALE GENOMIC DNA]</scope>
    <source>
        <strain evidence="14 15">DSM 25478</strain>
    </source>
</reference>
<keyword evidence="7" id="KW-0862">Zinc</keyword>
<evidence type="ECO:0000256" key="8">
    <source>
        <dbReference type="ARBA" id="ARBA00023008"/>
    </source>
</evidence>
<keyword evidence="8" id="KW-0186">Copper</keyword>
<comment type="catalytic activity">
    <reaction evidence="9">
        <text>adenosine + H2O + H(+) = inosine + NH4(+)</text>
        <dbReference type="Rhea" id="RHEA:24408"/>
        <dbReference type="ChEBI" id="CHEBI:15377"/>
        <dbReference type="ChEBI" id="CHEBI:15378"/>
        <dbReference type="ChEBI" id="CHEBI:16335"/>
        <dbReference type="ChEBI" id="CHEBI:17596"/>
        <dbReference type="ChEBI" id="CHEBI:28938"/>
        <dbReference type="EC" id="3.5.4.4"/>
    </reaction>
    <physiologicalReaction direction="left-to-right" evidence="9">
        <dbReference type="Rhea" id="RHEA:24409"/>
    </physiologicalReaction>
</comment>
<evidence type="ECO:0000256" key="2">
    <source>
        <dbReference type="ARBA" id="ARBA00003215"/>
    </source>
</evidence>
<evidence type="ECO:0000256" key="5">
    <source>
        <dbReference type="ARBA" id="ARBA00022723"/>
    </source>
</evidence>
<dbReference type="EMBL" id="PGFE01000006">
    <property type="protein sequence ID" value="PJJ69087.1"/>
    <property type="molecule type" value="Genomic_DNA"/>
</dbReference>
<comment type="function">
    <text evidence="2">Purine nucleoside enzyme that catalyzes the phosphorolysis of adenosine and inosine nucleosides, yielding D-ribose 1-phosphate and the respective free bases, adenine and hypoxanthine. Also catalyzes the phosphorolysis of S-methyl-5'-thioadenosine into adenine and S-methyl-5-thio-alpha-D-ribose 1-phosphate. Also has adenosine deaminase activity.</text>
</comment>
<comment type="catalytic activity">
    <reaction evidence="10">
        <text>adenosine + phosphate = alpha-D-ribose 1-phosphate + adenine</text>
        <dbReference type="Rhea" id="RHEA:27642"/>
        <dbReference type="ChEBI" id="CHEBI:16335"/>
        <dbReference type="ChEBI" id="CHEBI:16708"/>
        <dbReference type="ChEBI" id="CHEBI:43474"/>
        <dbReference type="ChEBI" id="CHEBI:57720"/>
        <dbReference type="EC" id="2.4.2.1"/>
    </reaction>
    <physiologicalReaction direction="left-to-right" evidence="10">
        <dbReference type="Rhea" id="RHEA:27643"/>
    </physiologicalReaction>
</comment>
<dbReference type="Gene3D" id="3.60.140.10">
    <property type="entry name" value="CNF1/YfiH-like putative cysteine hydrolases"/>
    <property type="match status" value="1"/>
</dbReference>
<gene>
    <name evidence="14" type="ORF">CLV28_2897</name>
</gene>
<dbReference type="GO" id="GO:0017061">
    <property type="term" value="F:S-methyl-5-thioadenosine phosphorylase activity"/>
    <property type="evidence" value="ECO:0007669"/>
    <property type="project" value="UniProtKB-EC"/>
</dbReference>
<evidence type="ECO:0000256" key="6">
    <source>
        <dbReference type="ARBA" id="ARBA00022801"/>
    </source>
</evidence>
<evidence type="ECO:0000313" key="15">
    <source>
        <dbReference type="Proteomes" id="UP000231693"/>
    </source>
</evidence>
<dbReference type="NCBIfam" id="TIGR00726">
    <property type="entry name" value="peptidoglycan editing factor PgeF"/>
    <property type="match status" value="1"/>
</dbReference>
<accession>A0A2M9CCI0</accession>
<comment type="caution">
    <text evidence="14">The sequence shown here is derived from an EMBL/GenBank/DDBJ whole genome shotgun (WGS) entry which is preliminary data.</text>
</comment>
<dbReference type="InterPro" id="IPR011324">
    <property type="entry name" value="Cytotoxic_necrot_fac-like_cat"/>
</dbReference>
<proteinExistence type="inferred from homology"/>
<keyword evidence="6" id="KW-0378">Hydrolase</keyword>